<dbReference type="AlphaFoldDB" id="D7A3E8"/>
<dbReference type="InterPro" id="IPR003660">
    <property type="entry name" value="HAMP_dom"/>
</dbReference>
<dbReference type="InterPro" id="IPR003661">
    <property type="entry name" value="HisK_dim/P_dom"/>
</dbReference>
<feature type="coiled-coil region" evidence="8">
    <location>
        <begin position="365"/>
        <end position="396"/>
    </location>
</feature>
<organism evidence="13 14">
    <name type="scientific">Ancylobacter novellus (strain ATCC 8093 / DSM 506 / JCM 20403 / CCM 1077 / IAM 12100 / NBRC 12443 / NCIMB 10456)</name>
    <name type="common">Starkeya novella</name>
    <dbReference type="NCBI Taxonomy" id="639283"/>
    <lineage>
        <taxon>Bacteria</taxon>
        <taxon>Pseudomonadati</taxon>
        <taxon>Pseudomonadota</taxon>
        <taxon>Alphaproteobacteria</taxon>
        <taxon>Hyphomicrobiales</taxon>
        <taxon>Xanthobacteraceae</taxon>
        <taxon>Ancylobacter</taxon>
    </lineage>
</organism>
<dbReference type="Proteomes" id="UP000006633">
    <property type="component" value="Chromosome"/>
</dbReference>
<dbReference type="PROSITE" id="PS50109">
    <property type="entry name" value="HIS_KIN"/>
    <property type="match status" value="1"/>
</dbReference>
<dbReference type="SMART" id="SM00448">
    <property type="entry name" value="REC"/>
    <property type="match status" value="1"/>
</dbReference>
<dbReference type="SUPFAM" id="SSF52172">
    <property type="entry name" value="CheY-like"/>
    <property type="match status" value="1"/>
</dbReference>
<evidence type="ECO:0000256" key="9">
    <source>
        <dbReference type="SAM" id="Phobius"/>
    </source>
</evidence>
<evidence type="ECO:0000256" key="8">
    <source>
        <dbReference type="SAM" id="Coils"/>
    </source>
</evidence>
<keyword evidence="4 7" id="KW-0597">Phosphoprotein</keyword>
<feature type="transmembrane region" description="Helical" evidence="9">
    <location>
        <begin position="12"/>
        <end position="34"/>
    </location>
</feature>
<evidence type="ECO:0000313" key="14">
    <source>
        <dbReference type="Proteomes" id="UP000006633"/>
    </source>
</evidence>
<evidence type="ECO:0000256" key="2">
    <source>
        <dbReference type="ARBA" id="ARBA00004370"/>
    </source>
</evidence>
<evidence type="ECO:0000256" key="1">
    <source>
        <dbReference type="ARBA" id="ARBA00000085"/>
    </source>
</evidence>
<name>D7A3E8_ANCN5</name>
<evidence type="ECO:0000256" key="3">
    <source>
        <dbReference type="ARBA" id="ARBA00012438"/>
    </source>
</evidence>
<proteinExistence type="predicted"/>
<dbReference type="PROSITE" id="PS50885">
    <property type="entry name" value="HAMP"/>
    <property type="match status" value="1"/>
</dbReference>
<dbReference type="eggNOG" id="COG0784">
    <property type="taxonomic scope" value="Bacteria"/>
</dbReference>
<dbReference type="SMART" id="SM00387">
    <property type="entry name" value="HATPase_c"/>
    <property type="match status" value="1"/>
</dbReference>
<keyword evidence="5" id="KW-0808">Transferase</keyword>
<accession>D7A3E8</accession>
<protein>
    <recommendedName>
        <fullName evidence="3">histidine kinase</fullName>
        <ecNumber evidence="3">2.7.13.3</ecNumber>
    </recommendedName>
</protein>
<feature type="domain" description="Response regulatory" evidence="11">
    <location>
        <begin position="660"/>
        <end position="775"/>
    </location>
</feature>
<dbReference type="Gene3D" id="3.40.50.2300">
    <property type="match status" value="1"/>
</dbReference>
<comment type="catalytic activity">
    <reaction evidence="1">
        <text>ATP + protein L-histidine = ADP + protein N-phospho-L-histidine.</text>
        <dbReference type="EC" id="2.7.13.3"/>
    </reaction>
</comment>
<dbReference type="GO" id="GO:0016020">
    <property type="term" value="C:membrane"/>
    <property type="evidence" value="ECO:0007669"/>
    <property type="project" value="UniProtKB-SubCell"/>
</dbReference>
<dbReference type="PRINTS" id="PR00344">
    <property type="entry name" value="BCTRLSENSOR"/>
</dbReference>
<dbReference type="EC" id="2.7.13.3" evidence="3"/>
<evidence type="ECO:0000259" key="11">
    <source>
        <dbReference type="PROSITE" id="PS50110"/>
    </source>
</evidence>
<sequence>MPFNISSASIRTHIALLIVVLLAPTLLFSGILLVNLANAERSRMEQDGRDTVHALATAVDAELIGLEFTLRAMSVSPSLKMDNLRDFHSYAVEVARWRQATFALRDLDSQQLVNSAVPWGTPLPEATSLREADLQVAATGQPVVSAVVHGLIVRRPLFAVVAPVLREGRVAAYLSLSVPTTLIGSILARLSLEPGQTALVLDGKQALVARSGSGDPSVGQDMKQLGIPGEGPTPGIERNATIDDELSTIFYRRSAVSDWTLAVAVPQAALERPLQRSLLLLVALGLGLAALSLIAAWAVSRRFSNPIRALARNAERLSHGERLEPVGPDVAELRQVADVLETSGNAIRERIRERDAALEELAKLNTTLEKQVALRTQELQAANRQLVGEMQRSEENEAKIRQLQKMEAIGQLTGGIAHDFNNMLAVILSGLHLVKRRLQRGEGKLEPLIDAAIDGGDRAVQLTGRLLAFSRRQALSPTPSDVNKLVSGMSGLLRGSLPETIEIEIVHGGGLWRINVDQNQFENVLLNLAVNARDAMPDGGKLTIETTNAFLDESYATQQPEVTPGQYVLIAVTDNGSGMAEPVMEKAFDPFFTTKPPGQGTGLGLSQVHGFVKQSGGHVKIYSEVGHGTTVKLYFPRYTGEMPAEPAAAGEVAGGGNAEIVLLVEDDAQVRAMSRTMLDELGYRVIEADSGAAALHELEAHPEIRVLLTDVVMPTMNGRQLANAALALRPDLKVIFTTGYTRNAIIHNGVLDHGVHLLIKPFTLGGLAAKLKEVL</sequence>
<dbReference type="SUPFAM" id="SSF55874">
    <property type="entry name" value="ATPase domain of HSP90 chaperone/DNA topoisomerase II/histidine kinase"/>
    <property type="match status" value="1"/>
</dbReference>
<dbReference type="InterPro" id="IPR036890">
    <property type="entry name" value="HATPase_C_sf"/>
</dbReference>
<dbReference type="GO" id="GO:0000155">
    <property type="term" value="F:phosphorelay sensor kinase activity"/>
    <property type="evidence" value="ECO:0007669"/>
    <property type="project" value="InterPro"/>
</dbReference>
<dbReference type="STRING" id="639283.Snov_2412"/>
<dbReference type="RefSeq" id="WP_013167211.1">
    <property type="nucleotide sequence ID" value="NC_014217.1"/>
</dbReference>
<evidence type="ECO:0000256" key="5">
    <source>
        <dbReference type="ARBA" id="ARBA00022679"/>
    </source>
</evidence>
<dbReference type="OrthoDB" id="9796100at2"/>
<reference evidence="13 14" key="1">
    <citation type="journal article" date="2012" name="Stand. Genomic Sci.">
        <title>Complete genome sequence of the facultatively chemolithoautotrophic and methylotrophic alpha Proteobacterium Starkeya novella type strain (ATCC 8093(T)).</title>
        <authorList>
            <person name="Kappler U."/>
            <person name="Davenport K."/>
            <person name="Beatson S."/>
            <person name="Lucas S."/>
            <person name="Lapidus A."/>
            <person name="Copeland A."/>
            <person name="Berry K.W."/>
            <person name="Glavina Del Rio T."/>
            <person name="Hammon N."/>
            <person name="Dalin E."/>
            <person name="Tice H."/>
            <person name="Pitluck S."/>
            <person name="Richardson P."/>
            <person name="Bruce D."/>
            <person name="Goodwin L.A."/>
            <person name="Han C."/>
            <person name="Tapia R."/>
            <person name="Detter J.C."/>
            <person name="Chang Y.J."/>
            <person name="Jeffries C.D."/>
            <person name="Land M."/>
            <person name="Hauser L."/>
            <person name="Kyrpides N.C."/>
            <person name="Goker M."/>
            <person name="Ivanova N."/>
            <person name="Klenk H.P."/>
            <person name="Woyke T."/>
        </authorList>
    </citation>
    <scope>NUCLEOTIDE SEQUENCE [LARGE SCALE GENOMIC DNA]</scope>
    <source>
        <strain evidence="14">ATCC 8093 / DSM 506 / JCM 20403 / CCM 1077 / IAM 12100 / NBRC 12443 / NCIMB 10456</strain>
    </source>
</reference>
<feature type="domain" description="Histidine kinase" evidence="10">
    <location>
        <begin position="415"/>
        <end position="639"/>
    </location>
</feature>
<dbReference type="EMBL" id="CP002026">
    <property type="protein sequence ID" value="ADH89707.1"/>
    <property type="molecule type" value="Genomic_DNA"/>
</dbReference>
<dbReference type="InterPro" id="IPR001789">
    <property type="entry name" value="Sig_transdc_resp-reg_receiver"/>
</dbReference>
<dbReference type="PANTHER" id="PTHR43065:SF42">
    <property type="entry name" value="TWO-COMPONENT SENSOR PPRA"/>
    <property type="match status" value="1"/>
</dbReference>
<dbReference type="eggNOG" id="COG4191">
    <property type="taxonomic scope" value="Bacteria"/>
</dbReference>
<keyword evidence="8" id="KW-0175">Coiled coil</keyword>
<dbReference type="SMART" id="SM00388">
    <property type="entry name" value="HisKA"/>
    <property type="match status" value="1"/>
</dbReference>
<dbReference type="Gene3D" id="1.10.287.130">
    <property type="match status" value="1"/>
</dbReference>
<dbReference type="InterPro" id="IPR011006">
    <property type="entry name" value="CheY-like_superfamily"/>
</dbReference>
<dbReference type="Gene3D" id="6.10.340.10">
    <property type="match status" value="1"/>
</dbReference>
<evidence type="ECO:0000256" key="4">
    <source>
        <dbReference type="ARBA" id="ARBA00022553"/>
    </source>
</evidence>
<dbReference type="CDD" id="cd16919">
    <property type="entry name" value="HATPase_CckA-like"/>
    <property type="match status" value="1"/>
</dbReference>
<dbReference type="Pfam" id="PF02518">
    <property type="entry name" value="HATPase_c"/>
    <property type="match status" value="1"/>
</dbReference>
<dbReference type="PROSITE" id="PS50110">
    <property type="entry name" value="RESPONSE_REGULATORY"/>
    <property type="match status" value="1"/>
</dbReference>
<evidence type="ECO:0000256" key="7">
    <source>
        <dbReference type="PROSITE-ProRule" id="PRU00169"/>
    </source>
</evidence>
<dbReference type="InterPro" id="IPR004358">
    <property type="entry name" value="Sig_transdc_His_kin-like_C"/>
</dbReference>
<evidence type="ECO:0000259" key="10">
    <source>
        <dbReference type="PROSITE" id="PS50109"/>
    </source>
</evidence>
<dbReference type="HOGENOM" id="CLU_000445_114_21_5"/>
<comment type="subcellular location">
    <subcellularLocation>
        <location evidence="2">Membrane</location>
    </subcellularLocation>
</comment>
<evidence type="ECO:0000259" key="12">
    <source>
        <dbReference type="PROSITE" id="PS50885"/>
    </source>
</evidence>
<feature type="domain" description="HAMP" evidence="12">
    <location>
        <begin position="301"/>
        <end position="352"/>
    </location>
</feature>
<keyword evidence="6 13" id="KW-0418">Kinase</keyword>
<evidence type="ECO:0000256" key="6">
    <source>
        <dbReference type="ARBA" id="ARBA00022777"/>
    </source>
</evidence>
<dbReference type="InterPro" id="IPR003594">
    <property type="entry name" value="HATPase_dom"/>
</dbReference>
<dbReference type="PANTHER" id="PTHR43065">
    <property type="entry name" value="SENSOR HISTIDINE KINASE"/>
    <property type="match status" value="1"/>
</dbReference>
<dbReference type="Gene3D" id="3.30.565.10">
    <property type="entry name" value="Histidine kinase-like ATPase, C-terminal domain"/>
    <property type="match status" value="1"/>
</dbReference>
<feature type="transmembrane region" description="Helical" evidence="9">
    <location>
        <begin position="278"/>
        <end position="299"/>
    </location>
</feature>
<dbReference type="InterPro" id="IPR005467">
    <property type="entry name" value="His_kinase_dom"/>
</dbReference>
<feature type="modified residue" description="4-aspartylphosphate" evidence="7">
    <location>
        <position position="710"/>
    </location>
</feature>
<evidence type="ECO:0000313" key="13">
    <source>
        <dbReference type="EMBL" id="ADH89707.1"/>
    </source>
</evidence>
<keyword evidence="9" id="KW-1133">Transmembrane helix</keyword>
<dbReference type="SUPFAM" id="SSF47384">
    <property type="entry name" value="Homodimeric domain of signal transducing histidine kinase"/>
    <property type="match status" value="1"/>
</dbReference>
<dbReference type="KEGG" id="sno:Snov_2412"/>
<gene>
    <name evidence="13" type="ordered locus">Snov_2412</name>
</gene>
<keyword evidence="9" id="KW-0812">Transmembrane</keyword>
<dbReference type="InterPro" id="IPR036097">
    <property type="entry name" value="HisK_dim/P_sf"/>
</dbReference>
<keyword evidence="14" id="KW-1185">Reference proteome</keyword>
<dbReference type="Pfam" id="PF00072">
    <property type="entry name" value="Response_reg"/>
    <property type="match status" value="1"/>
</dbReference>
<keyword evidence="9" id="KW-0472">Membrane</keyword>